<evidence type="ECO:0000313" key="2">
    <source>
        <dbReference type="Proteomes" id="UP000191112"/>
    </source>
</evidence>
<dbReference type="InterPro" id="IPR005901">
    <property type="entry name" value="GLPGLI"/>
</dbReference>
<evidence type="ECO:0000313" key="1">
    <source>
        <dbReference type="EMBL" id="SKC11443.1"/>
    </source>
</evidence>
<name>A0A1T5GSQ1_9FLAO</name>
<dbReference type="EMBL" id="FUYZ01000018">
    <property type="protein sequence ID" value="SKC11443.1"/>
    <property type="molecule type" value="Genomic_DNA"/>
</dbReference>
<dbReference type="Proteomes" id="UP000191112">
    <property type="component" value="Unassembled WGS sequence"/>
</dbReference>
<keyword evidence="2" id="KW-1185">Reference proteome</keyword>
<accession>A0A1T5GSQ1</accession>
<proteinExistence type="predicted"/>
<dbReference type="STRING" id="619805.SAMN05660477_03108"/>
<sequence>MDISLKYFGHLDLAIIFVYELKYKSDSLQKEYGTQEMVLDINPKEVKFYEYGFIESDSLMKLPDHQYDQHTSQTGQSLIRKRDANVNLNFEQIRMMPFYYVFESNDVINWKIQKDTKTLANYKLQRATTNFGGRKWNAWFTTDIPISEGPYKFRGLPGLILFVEDEKQNFVYSFVRNKNLSETYDTSKFLESHYSMNPIKVNYKTWEKLNLDFYNDPYSRMRTDFQPDWNVEINGRKIKKKEEFNELTKSTQADIRKYYNPIEIDKAFHYPNN</sequence>
<protein>
    <submittedName>
        <fullName evidence="1">GLPGLI family protein</fullName>
    </submittedName>
</protein>
<gene>
    <name evidence="1" type="ORF">SAMN05660477_03108</name>
</gene>
<dbReference type="Pfam" id="PF09697">
    <property type="entry name" value="Porph_ging"/>
    <property type="match status" value="1"/>
</dbReference>
<reference evidence="1 2" key="1">
    <citation type="submission" date="2017-02" db="EMBL/GenBank/DDBJ databases">
        <authorList>
            <person name="Peterson S.W."/>
        </authorList>
    </citation>
    <scope>NUCLEOTIDE SEQUENCE [LARGE SCALE GENOMIC DNA]</scope>
    <source>
        <strain evidence="1 2">DSM 22323</strain>
    </source>
</reference>
<organism evidence="1 2">
    <name type="scientific">Soonwooa buanensis</name>
    <dbReference type="NCBI Taxonomy" id="619805"/>
    <lineage>
        <taxon>Bacteria</taxon>
        <taxon>Pseudomonadati</taxon>
        <taxon>Bacteroidota</taxon>
        <taxon>Flavobacteriia</taxon>
        <taxon>Flavobacteriales</taxon>
        <taxon>Weeksellaceae</taxon>
        <taxon>Chryseobacterium group</taxon>
        <taxon>Soonwooa</taxon>
    </lineage>
</organism>
<dbReference type="AlphaFoldDB" id="A0A1T5GSQ1"/>
<dbReference type="NCBIfam" id="TIGR01200">
    <property type="entry name" value="GLPGLI"/>
    <property type="match status" value="1"/>
</dbReference>